<organism evidence="2 3">
    <name type="scientific">candidate division Kazan bacterium</name>
    <dbReference type="NCBI Taxonomy" id="2202143"/>
    <lineage>
        <taxon>Bacteria</taxon>
        <taxon>Bacteria division Kazan-3B-28</taxon>
    </lineage>
</organism>
<dbReference type="Proteomes" id="UP000281261">
    <property type="component" value="Unassembled WGS sequence"/>
</dbReference>
<reference evidence="2 3" key="1">
    <citation type="submission" date="2018-06" db="EMBL/GenBank/DDBJ databases">
        <title>Extensive metabolic versatility and redundancy in microbially diverse, dynamic hydrothermal sediments.</title>
        <authorList>
            <person name="Dombrowski N."/>
            <person name="Teske A."/>
            <person name="Baker B.J."/>
        </authorList>
    </citation>
    <scope>NUCLEOTIDE SEQUENCE [LARGE SCALE GENOMIC DNA]</scope>
    <source>
        <strain evidence="2">B79_G16</strain>
    </source>
</reference>
<dbReference type="EMBL" id="QMNG01000129">
    <property type="protein sequence ID" value="RLC35716.1"/>
    <property type="molecule type" value="Genomic_DNA"/>
</dbReference>
<evidence type="ECO:0000313" key="3">
    <source>
        <dbReference type="Proteomes" id="UP000281261"/>
    </source>
</evidence>
<dbReference type="InterPro" id="IPR049325">
    <property type="entry name" value="Thermo-DBP2-like_C"/>
</dbReference>
<feature type="domain" description="Thermo-DBP-RP2-like C-terminal" evidence="1">
    <location>
        <begin position="1"/>
        <end position="66"/>
    </location>
</feature>
<protein>
    <recommendedName>
        <fullName evidence="1">Thermo-DBP-RP2-like C-terminal domain-containing protein</fullName>
    </recommendedName>
</protein>
<accession>A0A420ZAW5</accession>
<evidence type="ECO:0000313" key="2">
    <source>
        <dbReference type="EMBL" id="RLC35716.1"/>
    </source>
</evidence>
<gene>
    <name evidence="2" type="ORF">DRH29_05905</name>
</gene>
<feature type="non-terminal residue" evidence="2">
    <location>
        <position position="1"/>
    </location>
</feature>
<name>A0A420ZAW5_UNCK3</name>
<sequence>IATIVNNDLLVRGAVIEPSPLVIGPAKIAIGERSIDDALKEYLPKLIESSRHAEADEAMKVLNIVQALAKSVKGEEFKII</sequence>
<comment type="caution">
    <text evidence="2">The sequence shown here is derived from an EMBL/GenBank/DDBJ whole genome shotgun (WGS) entry which is preliminary data.</text>
</comment>
<evidence type="ECO:0000259" key="1">
    <source>
        <dbReference type="Pfam" id="PF20754"/>
    </source>
</evidence>
<dbReference type="Pfam" id="PF20754">
    <property type="entry name" value="Thermo-DBP"/>
    <property type="match status" value="1"/>
</dbReference>
<proteinExistence type="predicted"/>
<dbReference type="AlphaFoldDB" id="A0A420ZAW5"/>